<keyword evidence="2" id="KW-1185">Reference proteome</keyword>
<dbReference type="AlphaFoldDB" id="A0A1C7M3C6"/>
<sequence>IFRHSDIPTAHWGDFEMRDVSHFVIYVTNASWARSTILPFASIPALCYKDASLVCSACKETRYCSCVTKCTSPVSHVFVCLNVSHSSAECQQAAWKHHKIGCKIQQQLNVVNAEMAAKPRARPAKNRCTGCNERGRDFYSCDECGYQACESCESDSSNGAHRMRFRPVIPGREDVAHTSLRPGTCYSRDGTTVTVQNMVLICAVSVCTCYCAGSNFGNKYCELEPKWYHGNGRGKSYNGDRHPEGYGDFPEEMYEAEERECNNCGKVTRVFKKEYCM</sequence>
<dbReference type="EMBL" id="LUGG01000011">
    <property type="protein sequence ID" value="OBZ71450.1"/>
    <property type="molecule type" value="Genomic_DNA"/>
</dbReference>
<reference evidence="1 2" key="1">
    <citation type="submission" date="2016-03" db="EMBL/GenBank/DDBJ databases">
        <title>Whole genome sequencing of Grifola frondosa 9006-11.</title>
        <authorList>
            <person name="Min B."/>
            <person name="Park H."/>
            <person name="Kim J.-G."/>
            <person name="Cho H."/>
            <person name="Oh Y.-L."/>
            <person name="Kong W.-S."/>
            <person name="Choi I.-G."/>
        </authorList>
    </citation>
    <scope>NUCLEOTIDE SEQUENCE [LARGE SCALE GENOMIC DNA]</scope>
    <source>
        <strain evidence="1 2">9006-11</strain>
    </source>
</reference>
<dbReference type="OMA" id="GYVACES"/>
<accession>A0A1C7M3C6</accession>
<protein>
    <recommendedName>
        <fullName evidence="3">MYND-type domain-containing protein</fullName>
    </recommendedName>
</protein>
<evidence type="ECO:0008006" key="3">
    <source>
        <dbReference type="Google" id="ProtNLM"/>
    </source>
</evidence>
<evidence type="ECO:0000313" key="2">
    <source>
        <dbReference type="Proteomes" id="UP000092993"/>
    </source>
</evidence>
<organism evidence="1 2">
    <name type="scientific">Grifola frondosa</name>
    <name type="common">Maitake</name>
    <name type="synonym">Polyporus frondosus</name>
    <dbReference type="NCBI Taxonomy" id="5627"/>
    <lineage>
        <taxon>Eukaryota</taxon>
        <taxon>Fungi</taxon>
        <taxon>Dikarya</taxon>
        <taxon>Basidiomycota</taxon>
        <taxon>Agaricomycotina</taxon>
        <taxon>Agaricomycetes</taxon>
        <taxon>Polyporales</taxon>
        <taxon>Grifolaceae</taxon>
        <taxon>Grifola</taxon>
    </lineage>
</organism>
<gene>
    <name evidence="1" type="ORF">A0H81_08513</name>
</gene>
<comment type="caution">
    <text evidence="1">The sequence shown here is derived from an EMBL/GenBank/DDBJ whole genome shotgun (WGS) entry which is preliminary data.</text>
</comment>
<feature type="non-terminal residue" evidence="1">
    <location>
        <position position="1"/>
    </location>
</feature>
<dbReference type="STRING" id="5627.A0A1C7M3C6"/>
<dbReference type="Proteomes" id="UP000092993">
    <property type="component" value="Unassembled WGS sequence"/>
</dbReference>
<evidence type="ECO:0000313" key="1">
    <source>
        <dbReference type="EMBL" id="OBZ71450.1"/>
    </source>
</evidence>
<proteinExistence type="predicted"/>
<name>A0A1C7M3C6_GRIFR</name>
<dbReference type="OrthoDB" id="432970at2759"/>